<dbReference type="GO" id="GO:0006388">
    <property type="term" value="P:tRNA splicing, via endonucleolytic cleavage and ligation"/>
    <property type="evidence" value="ECO:0007669"/>
    <property type="project" value="UniProtKB-UniRule"/>
</dbReference>
<comment type="caution">
    <text evidence="7">The sequence shown here is derived from an EMBL/GenBank/DDBJ whole genome shotgun (WGS) entry which is preliminary data.</text>
</comment>
<dbReference type="GO" id="GO:0005634">
    <property type="term" value="C:nucleus"/>
    <property type="evidence" value="ECO:0007669"/>
    <property type="project" value="TreeGrafter"/>
</dbReference>
<feature type="region of interest" description="Disordered" evidence="3">
    <location>
        <begin position="605"/>
        <end position="628"/>
    </location>
</feature>
<evidence type="ECO:0000259" key="5">
    <source>
        <dbReference type="Pfam" id="PF08303"/>
    </source>
</evidence>
<sequence length="871" mass="98748">MAHQDAHEVLQLVQRLEAAQKKQVKRAFTCKKSTFEVAGSDITVDSWRFQDWDYKDRGLPTYARGLFTTTNRAGKPEIAVRGYDKFFNIEEVNLTRWRNIEVNTRGPYELSVKENGCIIFISGLEDGTLLVCSKHSTGSRQDMEMSHAEVGRAWVRKHVESVGKTERDLARELRSMNATAVGELCDDSFEEHVLAYSEEESGIYLHGINYNLPEFATVRSPDVHRFADAWGFKKAQFLVKDDIESVRTFLEGCAETGSWDGRDTEGFVIRCQMRESSSLPYHDWFFKYKFEEPYLMYRQWREATKKLISGKLPTFKKHVKITEEYLKYARKQLAKDPKLAKLYNQNHGIIAMRDGFLKERGLKGSEIIAMEAAEGGELEAAQDNKDFVLVPVASIGCGKTTLAVALVKLFGWGHFQNDNVEGKGNRPKRFVQGLVNELMNHSCVIADRNNHQRREREQIFTDMQTLVPNAHFIALHWVHEPKGALLDDIRRVTQQRVLDRGDNHQTIRAGSKSESEILQIMEGFLRRFEGVDTFRQPDRHFEGVIDLDVAASSRENLETIVDYFYANYPKLMKRDKPDAAELDAAIKEAMEGYTVDIKHDLNFKSKNQPQKQQHQQQQQQNQKNQKPQTLDQLVKKIEYFNISVPSAPIHSILSSVFDASSSPDYAHLYRLLTNSRRIQPSFHVTLIHRASSSDHPQIWHTYTDLYKAAVVQEQQQQQQTSSSSAASFPGSATVTGTPTPSLGTASVRLETLVWDKRIMAIVARILSGPPSLDTTTGVAAAALPISGEAYGDRREEEERQGERELPPTWPCANEIAHVTIGTANASVKPKESNDLLKRWLTMGAGEESGIWEAKIPSVKVVEGLVGVVMRR</sequence>
<dbReference type="GO" id="GO:0003972">
    <property type="term" value="F:RNA ligase (ATP) activity"/>
    <property type="evidence" value="ECO:0007669"/>
    <property type="project" value="UniProtKB-UniRule"/>
</dbReference>
<gene>
    <name evidence="7" type="ORF">TRV_07625</name>
</gene>
<comment type="catalytic activity">
    <reaction evidence="1">
        <text>ATP + (ribonucleotide)n-3'-hydroxyl + 5'-phospho-(ribonucleotide)m = (ribonucleotide)n+m + AMP + diphosphate.</text>
        <dbReference type="EC" id="6.5.1.3"/>
    </reaction>
</comment>
<evidence type="ECO:0000313" key="7">
    <source>
        <dbReference type="EMBL" id="EFE37719.1"/>
    </source>
</evidence>
<name>D4DKA4_TRIVH</name>
<keyword evidence="1" id="KW-0819">tRNA processing</keyword>
<evidence type="ECO:0000256" key="1">
    <source>
        <dbReference type="PIRNR" id="PIRNR019634"/>
    </source>
</evidence>
<evidence type="ECO:0000259" key="4">
    <source>
        <dbReference type="Pfam" id="PF08302"/>
    </source>
</evidence>
<dbReference type="KEGG" id="tve:TRV_07625"/>
<proteinExistence type="inferred from homology"/>
<dbReference type="EC" id="6.5.1.3" evidence="1"/>
<dbReference type="PIRSF" id="PIRSF019634">
    <property type="entry name" value="tRNA_lig_yeast"/>
    <property type="match status" value="1"/>
</dbReference>
<dbReference type="PANTHER" id="PTHR32004:SF1">
    <property type="entry name" value="TRNA LIGASE"/>
    <property type="match status" value="1"/>
</dbReference>
<dbReference type="SUPFAM" id="SSF52540">
    <property type="entry name" value="P-loop containing nucleoside triphosphate hydrolases"/>
    <property type="match status" value="1"/>
</dbReference>
<feature type="domain" description="tRNA ligase kinase" evidence="5">
    <location>
        <begin position="388"/>
        <end position="549"/>
    </location>
</feature>
<accession>D4DKA4</accession>
<dbReference type="InterPro" id="IPR027417">
    <property type="entry name" value="P-loop_NTPase"/>
</dbReference>
<keyword evidence="1" id="KW-0436">Ligase</keyword>
<dbReference type="RefSeq" id="XP_003018364.1">
    <property type="nucleotide sequence ID" value="XM_003018318.1"/>
</dbReference>
<evidence type="ECO:0000313" key="8">
    <source>
        <dbReference type="Proteomes" id="UP000008383"/>
    </source>
</evidence>
<dbReference type="PANTHER" id="PTHR32004">
    <property type="entry name" value="TRNA LIGASE"/>
    <property type="match status" value="1"/>
</dbReference>
<dbReference type="Pfam" id="PF09511">
    <property type="entry name" value="RNA_lig_T4_1"/>
    <property type="match status" value="1"/>
</dbReference>
<dbReference type="GO" id="GO:0008081">
    <property type="term" value="F:phosphoric diester hydrolase activity"/>
    <property type="evidence" value="ECO:0007669"/>
    <property type="project" value="InterPro"/>
</dbReference>
<feature type="region of interest" description="Disordered" evidence="3">
    <location>
        <begin position="716"/>
        <end position="741"/>
    </location>
</feature>
<dbReference type="HOGENOM" id="CLU_010316_1_0_1"/>
<dbReference type="GO" id="GO:0005524">
    <property type="term" value="F:ATP binding"/>
    <property type="evidence" value="ECO:0007669"/>
    <property type="project" value="UniProtKB-UniRule"/>
</dbReference>
<organism evidence="7 8">
    <name type="scientific">Trichophyton verrucosum (strain HKI 0517)</name>
    <dbReference type="NCBI Taxonomy" id="663202"/>
    <lineage>
        <taxon>Eukaryota</taxon>
        <taxon>Fungi</taxon>
        <taxon>Dikarya</taxon>
        <taxon>Ascomycota</taxon>
        <taxon>Pezizomycotina</taxon>
        <taxon>Eurotiomycetes</taxon>
        <taxon>Eurotiomycetidae</taxon>
        <taxon>Onygenales</taxon>
        <taxon>Arthrodermataceae</taxon>
        <taxon>Trichophyton</taxon>
    </lineage>
</organism>
<dbReference type="FunFam" id="3.40.50.300:FF:001690">
    <property type="entry name" value="tRNA ligase"/>
    <property type="match status" value="1"/>
</dbReference>
<feature type="compositionally biased region" description="Low complexity" evidence="3">
    <location>
        <begin position="716"/>
        <end position="727"/>
    </location>
</feature>
<dbReference type="AlphaFoldDB" id="D4DKA4"/>
<feature type="domain" description="tRNA ligase phosphodiesterase" evidence="4">
    <location>
        <begin position="552"/>
        <end position="869"/>
    </location>
</feature>
<evidence type="ECO:0000256" key="3">
    <source>
        <dbReference type="SAM" id="MobiDB-lite"/>
    </source>
</evidence>
<dbReference type="Pfam" id="PF08303">
    <property type="entry name" value="tRNA_lig_kinase"/>
    <property type="match status" value="1"/>
</dbReference>
<evidence type="ECO:0000259" key="6">
    <source>
        <dbReference type="Pfam" id="PF09511"/>
    </source>
</evidence>
<keyword evidence="8" id="KW-1185">Reference proteome</keyword>
<feature type="domain" description="T4 RNA ligase 1-like N-terminal" evidence="6">
    <location>
        <begin position="62"/>
        <end position="295"/>
    </location>
</feature>
<dbReference type="InterPro" id="IPR019039">
    <property type="entry name" value="T4-Rnl1-like_N"/>
</dbReference>
<dbReference type="GeneID" id="9584292"/>
<dbReference type="EMBL" id="ACYE01000458">
    <property type="protein sequence ID" value="EFE37719.1"/>
    <property type="molecule type" value="Genomic_DNA"/>
</dbReference>
<dbReference type="InterPro" id="IPR015966">
    <property type="entry name" value="tRNA_lig_kin_fungi"/>
</dbReference>
<dbReference type="Proteomes" id="UP000008383">
    <property type="component" value="Unassembled WGS sequence"/>
</dbReference>
<feature type="active site" description="N6-AMP-lysine intermediate" evidence="2">
    <location>
        <position position="113"/>
    </location>
</feature>
<dbReference type="GO" id="GO:0051730">
    <property type="term" value="F:GTP-dependent polyribonucleotide 5'-hydroxyl-kinase activity"/>
    <property type="evidence" value="ECO:0007669"/>
    <property type="project" value="InterPro"/>
</dbReference>
<dbReference type="InterPro" id="IPR012387">
    <property type="entry name" value="Trl1_fun"/>
</dbReference>
<feature type="compositionally biased region" description="Low complexity" evidence="3">
    <location>
        <begin position="606"/>
        <end position="628"/>
    </location>
</feature>
<protein>
    <recommendedName>
        <fullName evidence="1">tRNA ligase</fullName>
        <ecNumber evidence="1">6.5.1.3</ecNumber>
    </recommendedName>
</protein>
<feature type="compositionally biased region" description="Polar residues" evidence="3">
    <location>
        <begin position="730"/>
        <end position="741"/>
    </location>
</feature>
<dbReference type="OrthoDB" id="276239at2759"/>
<comment type="similarity">
    <text evidence="1">Belongs to the TRL1 family.</text>
</comment>
<dbReference type="Gene3D" id="3.40.50.300">
    <property type="entry name" value="P-loop containing nucleotide triphosphate hydrolases"/>
    <property type="match status" value="1"/>
</dbReference>
<dbReference type="InterPro" id="IPR015965">
    <property type="entry name" value="tRNA_lig_PDEase"/>
</dbReference>
<dbReference type="Pfam" id="PF08302">
    <property type="entry name" value="tRNA_lig_CPD"/>
    <property type="match status" value="1"/>
</dbReference>
<evidence type="ECO:0000256" key="2">
    <source>
        <dbReference type="PIRSR" id="PIRSR019634-50"/>
    </source>
</evidence>
<reference evidence="8" key="1">
    <citation type="journal article" date="2011" name="Genome Biol.">
        <title>Comparative and functional genomics provide insights into the pathogenicity of dermatophytic fungi.</title>
        <authorList>
            <person name="Burmester A."/>
            <person name="Shelest E."/>
            <person name="Gloeckner G."/>
            <person name="Heddergott C."/>
            <person name="Schindler S."/>
            <person name="Staib P."/>
            <person name="Heidel A."/>
            <person name="Felder M."/>
            <person name="Petzold A."/>
            <person name="Szafranski K."/>
            <person name="Feuermann M."/>
            <person name="Pedruzzi I."/>
            <person name="Priebe S."/>
            <person name="Groth M."/>
            <person name="Winkler R."/>
            <person name="Li W."/>
            <person name="Kniemeyer O."/>
            <person name="Schroeckh V."/>
            <person name="Hertweck C."/>
            <person name="Hube B."/>
            <person name="White T.C."/>
            <person name="Platzer M."/>
            <person name="Guthke R."/>
            <person name="Heitman J."/>
            <person name="Woestemeyer J."/>
            <person name="Zipfel P.F."/>
            <person name="Monod M."/>
            <person name="Brakhage A.A."/>
        </authorList>
    </citation>
    <scope>NUCLEOTIDE SEQUENCE [LARGE SCALE GENOMIC DNA]</scope>
    <source>
        <strain evidence="8">HKI 0517</strain>
    </source>
</reference>